<evidence type="ECO:0000313" key="2">
    <source>
        <dbReference type="Proteomes" id="UP000298653"/>
    </source>
</evidence>
<keyword evidence="2" id="KW-1185">Reference proteome</keyword>
<evidence type="ECO:0000313" key="1">
    <source>
        <dbReference type="EMBL" id="QCP35729.1"/>
    </source>
</evidence>
<sequence>MKMVEIFWYEEEKRLQICDKGGQSREFDVLEMLFLSQDSCRDHTGKEWEYIEYKVRIQCRMDDNFRTCRIRHYPQKMKWFILERFEKYL</sequence>
<dbReference type="AlphaFoldDB" id="A0A4P8IKP9"/>
<accession>A0A4P8IKP9</accession>
<dbReference type="RefSeq" id="WP_137329053.1">
    <property type="nucleotide sequence ID" value="NZ_CP040058.1"/>
</dbReference>
<name>A0A4P8IKP9_9FIRM</name>
<dbReference type="KEGG" id="arf:AR1Y2_2275"/>
<organism evidence="1 2">
    <name type="scientific">Anaerostipes rhamnosivorans</name>
    <dbReference type="NCBI Taxonomy" id="1229621"/>
    <lineage>
        <taxon>Bacteria</taxon>
        <taxon>Bacillati</taxon>
        <taxon>Bacillota</taxon>
        <taxon>Clostridia</taxon>
        <taxon>Lachnospirales</taxon>
        <taxon>Lachnospiraceae</taxon>
        <taxon>Anaerostipes</taxon>
    </lineage>
</organism>
<gene>
    <name evidence="1" type="ORF">AR1Y2_2275</name>
</gene>
<protein>
    <submittedName>
        <fullName evidence="1">Uncharacterized protein</fullName>
    </submittedName>
</protein>
<reference evidence="1 2" key="1">
    <citation type="submission" date="2019-05" db="EMBL/GenBank/DDBJ databases">
        <title>Complete genome sequencing of Anaerostipes rhamnosivorans.</title>
        <authorList>
            <person name="Bui T.P.N."/>
            <person name="de Vos W.M."/>
        </authorList>
    </citation>
    <scope>NUCLEOTIDE SEQUENCE [LARGE SCALE GENOMIC DNA]</scope>
    <source>
        <strain evidence="1 2">1y2</strain>
    </source>
</reference>
<dbReference type="EMBL" id="CP040058">
    <property type="protein sequence ID" value="QCP35729.1"/>
    <property type="molecule type" value="Genomic_DNA"/>
</dbReference>
<proteinExistence type="predicted"/>
<dbReference type="Proteomes" id="UP000298653">
    <property type="component" value="Chromosome"/>
</dbReference>